<dbReference type="SUPFAM" id="SSF55729">
    <property type="entry name" value="Acyl-CoA N-acyltransferases (Nat)"/>
    <property type="match status" value="1"/>
</dbReference>
<evidence type="ECO:0000259" key="3">
    <source>
        <dbReference type="PROSITE" id="PS51186"/>
    </source>
</evidence>
<dbReference type="Pfam" id="PF13420">
    <property type="entry name" value="Acetyltransf_4"/>
    <property type="match status" value="1"/>
</dbReference>
<dbReference type="GO" id="GO:0016747">
    <property type="term" value="F:acyltransferase activity, transferring groups other than amino-acyl groups"/>
    <property type="evidence" value="ECO:0007669"/>
    <property type="project" value="InterPro"/>
</dbReference>
<dbReference type="InterPro" id="IPR000182">
    <property type="entry name" value="GNAT_dom"/>
</dbReference>
<dbReference type="PROSITE" id="PS51186">
    <property type="entry name" value="GNAT"/>
    <property type="match status" value="1"/>
</dbReference>
<dbReference type="EMBL" id="RJVQ01000002">
    <property type="protein sequence ID" value="RQW64301.1"/>
    <property type="molecule type" value="Genomic_DNA"/>
</dbReference>
<accession>A0A3N9TJG4</accession>
<organism evidence="4 5">
    <name type="scientific">Vibrio viridaestus</name>
    <dbReference type="NCBI Taxonomy" id="2487322"/>
    <lineage>
        <taxon>Bacteria</taxon>
        <taxon>Pseudomonadati</taxon>
        <taxon>Pseudomonadota</taxon>
        <taxon>Gammaproteobacteria</taxon>
        <taxon>Vibrionales</taxon>
        <taxon>Vibrionaceae</taxon>
        <taxon>Vibrio</taxon>
    </lineage>
</organism>
<dbReference type="RefSeq" id="WP_124936422.1">
    <property type="nucleotide sequence ID" value="NZ_RJVQ01000002.1"/>
</dbReference>
<dbReference type="OrthoDB" id="5459937at2"/>
<dbReference type="PANTHER" id="PTHR43072:SF23">
    <property type="entry name" value="UPF0039 PROTEIN C11D3.02C"/>
    <property type="match status" value="1"/>
</dbReference>
<comment type="caution">
    <text evidence="4">The sequence shown here is derived from an EMBL/GenBank/DDBJ whole genome shotgun (WGS) entry which is preliminary data.</text>
</comment>
<reference evidence="4 5" key="1">
    <citation type="submission" date="2018-11" db="EMBL/GenBank/DDBJ databases">
        <title>Vibrio LJC006 sp. nov., isolated from seawater during the bloom of the enteromorpha.</title>
        <authorList>
            <person name="Liang J."/>
        </authorList>
    </citation>
    <scope>NUCLEOTIDE SEQUENCE [LARGE SCALE GENOMIC DNA]</scope>
    <source>
        <strain evidence="4 5">LJC006</strain>
    </source>
</reference>
<dbReference type="CDD" id="cd04301">
    <property type="entry name" value="NAT_SF"/>
    <property type="match status" value="1"/>
</dbReference>
<evidence type="ECO:0000313" key="4">
    <source>
        <dbReference type="EMBL" id="RQW64301.1"/>
    </source>
</evidence>
<dbReference type="PANTHER" id="PTHR43072">
    <property type="entry name" value="N-ACETYLTRANSFERASE"/>
    <property type="match status" value="1"/>
</dbReference>
<evidence type="ECO:0000256" key="2">
    <source>
        <dbReference type="ARBA" id="ARBA00023315"/>
    </source>
</evidence>
<sequence>MKIRAVQSDDIDSLTQIYNRYIEETTITFEEAPVNAEIMAERVTKTLDSGMPWVVAEADGNVIGYAYAHFWHERSAYRFTVEPSIYLSQECTGKGVGRAIYTDLLNRLREKGIKQVLGVIALPNPASIGLHESLGFKKTGELENVGYKFDCWLSIGFWQLEL</sequence>
<keyword evidence="2" id="KW-0012">Acyltransferase</keyword>
<evidence type="ECO:0000256" key="1">
    <source>
        <dbReference type="ARBA" id="ARBA00022679"/>
    </source>
</evidence>
<dbReference type="Proteomes" id="UP000281112">
    <property type="component" value="Unassembled WGS sequence"/>
</dbReference>
<dbReference type="AlphaFoldDB" id="A0A3N9TJG4"/>
<keyword evidence="5" id="KW-1185">Reference proteome</keyword>
<feature type="domain" description="N-acetyltransferase" evidence="3">
    <location>
        <begin position="1"/>
        <end position="158"/>
    </location>
</feature>
<gene>
    <name evidence="4" type="ORF">EES38_06900</name>
</gene>
<dbReference type="Gene3D" id="3.40.630.30">
    <property type="match status" value="1"/>
</dbReference>
<evidence type="ECO:0000313" key="5">
    <source>
        <dbReference type="Proteomes" id="UP000281112"/>
    </source>
</evidence>
<proteinExistence type="predicted"/>
<keyword evidence="1 4" id="KW-0808">Transferase</keyword>
<name>A0A3N9TJG4_9VIBR</name>
<protein>
    <submittedName>
        <fullName evidence="4">N-acetyltransferase</fullName>
    </submittedName>
</protein>
<dbReference type="InterPro" id="IPR016181">
    <property type="entry name" value="Acyl_CoA_acyltransferase"/>
</dbReference>